<dbReference type="PRINTS" id="PR00320">
    <property type="entry name" value="GPROTEINBRPT"/>
</dbReference>
<name>A0A3G3IJQ0_9GAMM</name>
<feature type="repeat" description="WD" evidence="3">
    <location>
        <begin position="1494"/>
        <end position="1528"/>
    </location>
</feature>
<dbReference type="InterPro" id="IPR027417">
    <property type="entry name" value="P-loop_NTPase"/>
</dbReference>
<dbReference type="InterPro" id="IPR020472">
    <property type="entry name" value="WD40_PAC1"/>
</dbReference>
<dbReference type="InterPro" id="IPR001680">
    <property type="entry name" value="WD40_rpt"/>
</dbReference>
<dbReference type="Pfam" id="PF05729">
    <property type="entry name" value="NACHT"/>
    <property type="match status" value="1"/>
</dbReference>
<evidence type="ECO:0000256" key="1">
    <source>
        <dbReference type="ARBA" id="ARBA00022574"/>
    </source>
</evidence>
<feature type="repeat" description="WD" evidence="3">
    <location>
        <begin position="1233"/>
        <end position="1273"/>
    </location>
</feature>
<dbReference type="SMART" id="SM00320">
    <property type="entry name" value="WD40"/>
    <property type="match status" value="15"/>
</dbReference>
<accession>A0A3G3IJQ0</accession>
<gene>
    <name evidence="5" type="ORF">MS2017_0218</name>
</gene>
<keyword evidence="1 3" id="KW-0853">WD repeat</keyword>
<reference evidence="5 6" key="1">
    <citation type="submission" date="2017-11" db="EMBL/GenBank/DDBJ databases">
        <title>Genome sequence of the bacterial symbiont EPR9N from a vent mussel Bathymodiolus thermophilus.</title>
        <authorList>
            <person name="Won Y.-J."/>
        </authorList>
    </citation>
    <scope>NUCLEOTIDE SEQUENCE [LARGE SCALE GENOMIC DNA]</scope>
    <source>
        <strain evidence="5 6">EPR9N</strain>
    </source>
</reference>
<feature type="repeat" description="WD" evidence="3">
    <location>
        <begin position="1403"/>
        <end position="1444"/>
    </location>
</feature>
<dbReference type="InterPro" id="IPR035897">
    <property type="entry name" value="Toll_tir_struct_dom_sf"/>
</dbReference>
<feature type="repeat" description="WD" evidence="3">
    <location>
        <begin position="1018"/>
        <end position="1059"/>
    </location>
</feature>
<sequence length="1623" mass="181912">MTIKTTKNNDALDELLAMVLGKIAATPGNILSAIVKIAKHKGSLRPEKIEVNQLLKEERGLEITDTNFRKNLQKINEAFKEVANTQTPASIKSRGAVLEIDLGDFIDTQVSRNIERPSKSIIPSESNIPPQVISGKRTVSIFISHAWENDPILDEVTREFHQKLKNKLENLPESWRDKYQFKLWIDFENIKAVAAPNNNLKRQFVCKAQEAEFGIMLFSDKWFCSKDCQLEASKFYDKNGEILADKLVIQIALNRNIDKKYKKHPILPKLYGKYKTLPSLLKSDNCNDITDFFDNIRDEICCSLDKQTPPEPSKNTIKERLKYNDQYCHIDKVTNKGTESNNSNEKFEVIPKLIQWAKFDDPEKPIVTALLGDFGAGKTTTCQMLTQELWKQHAQDANNPAPIYFDLRNLITFFADQNNVDTSVETLLEKLIAVTGAQKITGIEVIDYLKDRNTLIIFDGLDEIGNSLGEAKLAEIYRKLLSIIPEKHWQQQPSDKDAEVIITKILVTCRTHFWRDNLQQQSVLSAQGRSKLNQDSPQSKVKVFYLAPFDKEQIEEFLRKKLPEQELKSALQFINNAHDLSDIAKKPLMLNFIFEQLSTLLQAYQSGKIINVATIYHLLFAKTLDRDEGKNLKIMPRSKDRMLQKLALYLWQEQSKSLSTNDLYDWFDDYLLTVNDLIINTQEDRNLLFTELHNASLLVRDDSHYRFSHTSFFEYFQARNIFETLLKTDNSLADLPIDKPISAESLDFVHQIYADSGNSKQEKLQQSLSRYLTYDANTDKQASKVLRTFLAKLLLQGQSSPAPIPFPKQVDFSYLDLPNLAFIGSEKTPLDLQNAHFEHSDLSNTTFTSVLLNNAVFTNSRLDYCKFDSCYLINSCFVNQDIDQCQLTGAKFHQCVLTGAKLGQVDDSCFFIDSLDEPAKQRSIVADKLTMSLEGNSQINSVVISTDNRFIVSAGDDGSVCLWDRKTQQSIGSPLQGHSGRVHSVAISADNRFIVSAGDDETVLLWDRKTQQPIGSPLQGHSDIVNSVAISIDNRFIVSASSDGSVRLWDRKTQQPIGSPLQGCSGFVHSVAISTDNRFIVSASGDGSVLLWDRKTQQPIGLPLQGHSGSVYSVAISTDNRFIVSAGYDKTVRLWDRKTQQPIGSPLQGHSGMVYSVAISADNRFIASASDDKTVRLWDRKTQQPIGSLLQEHGGSVYSVAISADNRFIASARFDGSVRLWDRKTQKPIGSPLKGHNGFILSVAISADNRFIVSTSDKTVRLWDRKTQQPIGSPLQGHSDLIRSVAISTDNRFIVSAGDDKTVRLWDRKTRQLIGSPLQKHNDRVFSVAISADNRFIVSADIGGTVRLWDRKTQQPIGSPLQGHSSSGLSVAISADNRFIVSAGDDKTVCLWDRKTQQLIGSLLQGYDDINSVAISADSRFIVSADMGGAVCLWDRKTQQPISSPLQGYDDNPAAISADNRFIFSADMGGTVCFCDRKTQQTISLPLQKDGICINSVAISADSRFIVSARDDKTIRLWDRKTQQPIGSPLQGHSGMVFSVAISADSRFIVSAGDDGSVRLWDRKTQKCLGIHYALDNNSSFCTDGNHQATYWNPNDWDKLYATGQDENGETVILSPSDFPGYK</sequence>
<feature type="repeat" description="WD" evidence="3">
    <location>
        <begin position="1530"/>
        <end position="1571"/>
    </location>
</feature>
<feature type="repeat" description="WD" evidence="3">
    <location>
        <begin position="1147"/>
        <end position="1188"/>
    </location>
</feature>
<dbReference type="Pfam" id="PF00805">
    <property type="entry name" value="Pentapeptide"/>
    <property type="match status" value="1"/>
</dbReference>
<dbReference type="SUPFAM" id="SSF50998">
    <property type="entry name" value="Quinoprotein alcohol dehydrogenase-like"/>
    <property type="match status" value="1"/>
</dbReference>
<dbReference type="InterPro" id="IPR050349">
    <property type="entry name" value="WD_LIS1/nudF_dynein_reg"/>
</dbReference>
<dbReference type="InterPro" id="IPR001646">
    <property type="entry name" value="5peptide_repeat"/>
</dbReference>
<feature type="domain" description="NACHT" evidence="4">
    <location>
        <begin position="368"/>
        <end position="563"/>
    </location>
</feature>
<feature type="repeat" description="WD" evidence="3">
    <location>
        <begin position="1275"/>
        <end position="1316"/>
    </location>
</feature>
<evidence type="ECO:0000256" key="2">
    <source>
        <dbReference type="ARBA" id="ARBA00022737"/>
    </source>
</evidence>
<feature type="repeat" description="WD" evidence="3">
    <location>
        <begin position="1361"/>
        <end position="1402"/>
    </location>
</feature>
<organism evidence="5 6">
    <name type="scientific">Bathymodiolus thermophilus thioautotrophic gill symbiont</name>
    <dbReference type="NCBI Taxonomy" id="2360"/>
    <lineage>
        <taxon>Bacteria</taxon>
        <taxon>Pseudomonadati</taxon>
        <taxon>Pseudomonadota</taxon>
        <taxon>Gammaproteobacteria</taxon>
        <taxon>sulfur-oxidizing symbionts</taxon>
    </lineage>
</organism>
<protein>
    <recommendedName>
        <fullName evidence="4">NACHT domain-containing protein</fullName>
    </recommendedName>
</protein>
<keyword evidence="2" id="KW-0677">Repeat</keyword>
<feature type="repeat" description="WD" evidence="3">
    <location>
        <begin position="939"/>
        <end position="973"/>
    </location>
</feature>
<dbReference type="Pfam" id="PF00400">
    <property type="entry name" value="WD40"/>
    <property type="match status" value="14"/>
</dbReference>
<dbReference type="PANTHER" id="PTHR44129">
    <property type="entry name" value="WD REPEAT-CONTAINING PROTEIN POP1"/>
    <property type="match status" value="1"/>
</dbReference>
<dbReference type="EMBL" id="CP024634">
    <property type="protein sequence ID" value="AYQ55971.1"/>
    <property type="molecule type" value="Genomic_DNA"/>
</dbReference>
<dbReference type="SUPFAM" id="SSF141571">
    <property type="entry name" value="Pentapeptide repeat-like"/>
    <property type="match status" value="1"/>
</dbReference>
<evidence type="ECO:0000313" key="6">
    <source>
        <dbReference type="Proteomes" id="UP000278334"/>
    </source>
</evidence>
<dbReference type="PROSITE" id="PS50294">
    <property type="entry name" value="WD_REPEATS_REGION"/>
    <property type="match status" value="12"/>
</dbReference>
<feature type="repeat" description="WD" evidence="3">
    <location>
        <begin position="1318"/>
        <end position="1359"/>
    </location>
</feature>
<dbReference type="Proteomes" id="UP000278334">
    <property type="component" value="Chromosome"/>
</dbReference>
<dbReference type="KEGG" id="bthg:MS2017_0218"/>
<proteinExistence type="predicted"/>
<dbReference type="Gene3D" id="2.130.10.10">
    <property type="entry name" value="YVTN repeat-like/Quinoprotein amine dehydrogenase"/>
    <property type="match status" value="5"/>
</dbReference>
<feature type="repeat" description="WD" evidence="3">
    <location>
        <begin position="1061"/>
        <end position="1102"/>
    </location>
</feature>
<dbReference type="InterPro" id="IPR011047">
    <property type="entry name" value="Quinoprotein_ADH-like_sf"/>
</dbReference>
<evidence type="ECO:0000259" key="4">
    <source>
        <dbReference type="Pfam" id="PF05729"/>
    </source>
</evidence>
<dbReference type="InterPro" id="IPR036322">
    <property type="entry name" value="WD40_repeat_dom_sf"/>
</dbReference>
<feature type="repeat" description="WD" evidence="3">
    <location>
        <begin position="1104"/>
        <end position="1145"/>
    </location>
</feature>
<feature type="repeat" description="WD" evidence="3">
    <location>
        <begin position="975"/>
        <end position="1016"/>
    </location>
</feature>
<dbReference type="Gene3D" id="2.160.20.80">
    <property type="entry name" value="E3 ubiquitin-protein ligase SopA"/>
    <property type="match status" value="1"/>
</dbReference>
<dbReference type="CDD" id="cd00200">
    <property type="entry name" value="WD40"/>
    <property type="match status" value="2"/>
</dbReference>
<feature type="repeat" description="WD" evidence="3">
    <location>
        <begin position="1190"/>
        <end position="1231"/>
    </location>
</feature>
<dbReference type="Gene3D" id="3.40.50.10140">
    <property type="entry name" value="Toll/interleukin-1 receptor homology (TIR) domain"/>
    <property type="match status" value="1"/>
</dbReference>
<dbReference type="SUPFAM" id="SSF50978">
    <property type="entry name" value="WD40 repeat-like"/>
    <property type="match status" value="2"/>
</dbReference>
<dbReference type="InterPro" id="IPR015943">
    <property type="entry name" value="WD40/YVTN_repeat-like_dom_sf"/>
</dbReference>
<dbReference type="SUPFAM" id="SSF52540">
    <property type="entry name" value="P-loop containing nucleoside triphosphate hydrolases"/>
    <property type="match status" value="1"/>
</dbReference>
<dbReference type="Gene3D" id="3.40.50.300">
    <property type="entry name" value="P-loop containing nucleotide triphosphate hydrolases"/>
    <property type="match status" value="1"/>
</dbReference>
<evidence type="ECO:0000256" key="3">
    <source>
        <dbReference type="PROSITE-ProRule" id="PRU00221"/>
    </source>
</evidence>
<dbReference type="InterPro" id="IPR007111">
    <property type="entry name" value="NACHT_NTPase"/>
</dbReference>
<evidence type="ECO:0000313" key="5">
    <source>
        <dbReference type="EMBL" id="AYQ55971.1"/>
    </source>
</evidence>
<dbReference type="RefSeq" id="WP_122950992.1">
    <property type="nucleotide sequence ID" value="NZ_CP024634.1"/>
</dbReference>
<dbReference type="PROSITE" id="PS50082">
    <property type="entry name" value="WD_REPEATS_2"/>
    <property type="match status" value="14"/>
</dbReference>